<evidence type="ECO:0000256" key="1">
    <source>
        <dbReference type="ARBA" id="ARBA00004651"/>
    </source>
</evidence>
<feature type="transmembrane region" description="Helical" evidence="8">
    <location>
        <begin position="69"/>
        <end position="88"/>
    </location>
</feature>
<organism evidence="10 11">
    <name type="scientific">Martelella alba</name>
    <dbReference type="NCBI Taxonomy" id="2590451"/>
    <lineage>
        <taxon>Bacteria</taxon>
        <taxon>Pseudomonadati</taxon>
        <taxon>Pseudomonadota</taxon>
        <taxon>Alphaproteobacteria</taxon>
        <taxon>Hyphomicrobiales</taxon>
        <taxon>Aurantimonadaceae</taxon>
        <taxon>Martelella</taxon>
    </lineage>
</organism>
<accession>A0A506U6Y6</accession>
<evidence type="ECO:0000256" key="2">
    <source>
        <dbReference type="ARBA" id="ARBA00007069"/>
    </source>
</evidence>
<keyword evidence="3 8" id="KW-0813">Transport</keyword>
<dbReference type="RefSeq" id="WP_141150757.1">
    <property type="nucleotide sequence ID" value="NZ_VHLG01000016.1"/>
</dbReference>
<keyword evidence="6 8" id="KW-1133">Transmembrane helix</keyword>
<feature type="transmembrane region" description="Helical" evidence="8">
    <location>
        <begin position="7"/>
        <end position="32"/>
    </location>
</feature>
<evidence type="ECO:0000259" key="9">
    <source>
        <dbReference type="PROSITE" id="PS50928"/>
    </source>
</evidence>
<evidence type="ECO:0000256" key="8">
    <source>
        <dbReference type="RuleBase" id="RU363032"/>
    </source>
</evidence>
<comment type="caution">
    <text evidence="10">The sequence shown here is derived from an EMBL/GenBank/DDBJ whole genome shotgun (WGS) entry which is preliminary data.</text>
</comment>
<evidence type="ECO:0000313" key="10">
    <source>
        <dbReference type="EMBL" id="TPW27657.1"/>
    </source>
</evidence>
<keyword evidence="11" id="KW-1185">Reference proteome</keyword>
<dbReference type="SUPFAM" id="SSF161098">
    <property type="entry name" value="MetI-like"/>
    <property type="match status" value="1"/>
</dbReference>
<dbReference type="OrthoDB" id="9808619at2"/>
<dbReference type="EMBL" id="VHLG01000016">
    <property type="protein sequence ID" value="TPW27657.1"/>
    <property type="molecule type" value="Genomic_DNA"/>
</dbReference>
<dbReference type="PANTHER" id="PTHR42929:SF1">
    <property type="entry name" value="INNER MEMBRANE ABC TRANSPORTER PERMEASE PROTEIN YDCU-RELATED"/>
    <property type="match status" value="1"/>
</dbReference>
<comment type="subcellular location">
    <subcellularLocation>
        <location evidence="1 8">Cell membrane</location>
        <topology evidence="1 8">Multi-pass membrane protein</topology>
    </subcellularLocation>
</comment>
<dbReference type="InterPro" id="IPR035906">
    <property type="entry name" value="MetI-like_sf"/>
</dbReference>
<gene>
    <name evidence="10" type="ORF">FJU08_19670</name>
</gene>
<dbReference type="AlphaFoldDB" id="A0A506U6Y6"/>
<feature type="transmembrane region" description="Helical" evidence="8">
    <location>
        <begin position="199"/>
        <end position="221"/>
    </location>
</feature>
<evidence type="ECO:0000256" key="6">
    <source>
        <dbReference type="ARBA" id="ARBA00022989"/>
    </source>
</evidence>
<protein>
    <submittedName>
        <fullName evidence="10">ABC transporter permease subunit</fullName>
    </submittedName>
</protein>
<dbReference type="Pfam" id="PF00528">
    <property type="entry name" value="BPD_transp_1"/>
    <property type="match status" value="1"/>
</dbReference>
<evidence type="ECO:0000256" key="5">
    <source>
        <dbReference type="ARBA" id="ARBA00022692"/>
    </source>
</evidence>
<reference evidence="10 11" key="1">
    <citation type="submission" date="2019-06" db="EMBL/GenBank/DDBJ databases">
        <authorList>
            <person name="Li M."/>
        </authorList>
    </citation>
    <scope>NUCLEOTIDE SEQUENCE [LARGE SCALE GENOMIC DNA]</scope>
    <source>
        <strain evidence="10 11">BGMRC2036</strain>
    </source>
</reference>
<keyword evidence="7 8" id="KW-0472">Membrane</keyword>
<dbReference type="InterPro" id="IPR000515">
    <property type="entry name" value="MetI-like"/>
</dbReference>
<evidence type="ECO:0000256" key="4">
    <source>
        <dbReference type="ARBA" id="ARBA00022475"/>
    </source>
</evidence>
<evidence type="ECO:0000256" key="7">
    <source>
        <dbReference type="ARBA" id="ARBA00023136"/>
    </source>
</evidence>
<dbReference type="PANTHER" id="PTHR42929">
    <property type="entry name" value="INNER MEMBRANE ABC TRANSPORTER PERMEASE PROTEIN YDCU-RELATED-RELATED"/>
    <property type="match status" value="1"/>
</dbReference>
<feature type="transmembrane region" description="Helical" evidence="8">
    <location>
        <begin position="38"/>
        <end position="57"/>
    </location>
</feature>
<dbReference type="GO" id="GO:0005886">
    <property type="term" value="C:plasma membrane"/>
    <property type="evidence" value="ECO:0007669"/>
    <property type="project" value="UniProtKB-SubCell"/>
</dbReference>
<evidence type="ECO:0000313" key="11">
    <source>
        <dbReference type="Proteomes" id="UP000318801"/>
    </source>
</evidence>
<keyword evidence="5 8" id="KW-0812">Transmembrane</keyword>
<feature type="transmembrane region" description="Helical" evidence="8">
    <location>
        <begin position="108"/>
        <end position="128"/>
    </location>
</feature>
<keyword evidence="4" id="KW-1003">Cell membrane</keyword>
<evidence type="ECO:0000256" key="3">
    <source>
        <dbReference type="ARBA" id="ARBA00022448"/>
    </source>
</evidence>
<dbReference type="Proteomes" id="UP000318801">
    <property type="component" value="Unassembled WGS sequence"/>
</dbReference>
<feature type="domain" description="ABC transmembrane type-1" evidence="9">
    <location>
        <begin position="65"/>
        <end position="271"/>
    </location>
</feature>
<comment type="similarity">
    <text evidence="2">Belongs to the binding-protein-dependent transport system permease family. CysTW subfamily.</text>
</comment>
<dbReference type="PROSITE" id="PS50928">
    <property type="entry name" value="ABC_TM1"/>
    <property type="match status" value="1"/>
</dbReference>
<dbReference type="CDD" id="cd06261">
    <property type="entry name" value="TM_PBP2"/>
    <property type="match status" value="1"/>
</dbReference>
<dbReference type="GO" id="GO:0055085">
    <property type="term" value="P:transmembrane transport"/>
    <property type="evidence" value="ECO:0007669"/>
    <property type="project" value="InterPro"/>
</dbReference>
<sequence>MTARRILTIIVLLLPGLGLILALIGTVIYIAIAQSFGYFSFSGASQISAAYWGDVFGRKLFARSVQYSLYIGTFSAILSVALAYPLAIWLRKPFPGSMTIGAMLKAPMLVHGLVAAFLLLNIISYHGLLNQFMQWAGLWSGPHRLQNDRHGIAVLVLEVWKNLPFALLLLTGAVQGISDDVLDAARDMGAGAWSRFQRVIAPLSVSAMQAALVIIFIGALADFSFQTVVGPTNVQSLAQLMVFFKGRGDWHSAAVVGVSMMVLALAGSTLLAALSRFILKGRFK</sequence>
<dbReference type="Gene3D" id="1.10.3720.10">
    <property type="entry name" value="MetI-like"/>
    <property type="match status" value="1"/>
</dbReference>
<feature type="transmembrane region" description="Helical" evidence="8">
    <location>
        <begin position="250"/>
        <end position="274"/>
    </location>
</feature>
<name>A0A506U6Y6_9HYPH</name>
<proteinExistence type="inferred from homology"/>